<feature type="chain" id="PRO_5025392577" description="Saposin B-type domain-containing protein" evidence="1">
    <location>
        <begin position="24"/>
        <end position="100"/>
    </location>
</feature>
<feature type="non-terminal residue" evidence="2">
    <location>
        <position position="1"/>
    </location>
</feature>
<sequence length="100" mass="12070">FIFTMKYFICLFFLFVLISSNLAQFGDIKPCVICDEHWFLVPTNWENMSKYLRGGCNRLHKDVIWPCRDLVDSMNLWEQYSTLYPYIVELHKQACRVFCR</sequence>
<evidence type="ECO:0000256" key="1">
    <source>
        <dbReference type="SAM" id="SignalP"/>
    </source>
</evidence>
<proteinExistence type="predicted"/>
<name>A0A6A5GAW1_CAERE</name>
<dbReference type="AlphaFoldDB" id="A0A6A5GAW1"/>
<gene>
    <name evidence="2" type="ORF">GCK72_018367</name>
</gene>
<organism evidence="2 3">
    <name type="scientific">Caenorhabditis remanei</name>
    <name type="common">Caenorhabditis vulgaris</name>
    <dbReference type="NCBI Taxonomy" id="31234"/>
    <lineage>
        <taxon>Eukaryota</taxon>
        <taxon>Metazoa</taxon>
        <taxon>Ecdysozoa</taxon>
        <taxon>Nematoda</taxon>
        <taxon>Chromadorea</taxon>
        <taxon>Rhabditida</taxon>
        <taxon>Rhabditina</taxon>
        <taxon>Rhabditomorpha</taxon>
        <taxon>Rhabditoidea</taxon>
        <taxon>Rhabditidae</taxon>
        <taxon>Peloderinae</taxon>
        <taxon>Caenorhabditis</taxon>
    </lineage>
</organism>
<keyword evidence="1" id="KW-0732">Signal</keyword>
<evidence type="ECO:0000313" key="2">
    <source>
        <dbReference type="EMBL" id="KAF1751813.1"/>
    </source>
</evidence>
<evidence type="ECO:0000313" key="3">
    <source>
        <dbReference type="Proteomes" id="UP000483820"/>
    </source>
</evidence>
<dbReference type="Proteomes" id="UP000483820">
    <property type="component" value="Chromosome V"/>
</dbReference>
<accession>A0A6A5GAW1</accession>
<feature type="signal peptide" evidence="1">
    <location>
        <begin position="1"/>
        <end position="23"/>
    </location>
</feature>
<dbReference type="CTD" id="9811925"/>
<dbReference type="GeneID" id="9811925"/>
<dbReference type="EMBL" id="WUAV01000005">
    <property type="protein sequence ID" value="KAF1751813.1"/>
    <property type="molecule type" value="Genomic_DNA"/>
</dbReference>
<dbReference type="RefSeq" id="XP_003114176.2">
    <property type="nucleotide sequence ID" value="XM_003114128.2"/>
</dbReference>
<dbReference type="PANTHER" id="PTHR36950">
    <property type="entry name" value="PROTEIN CBG24898-RELATED"/>
    <property type="match status" value="1"/>
</dbReference>
<comment type="caution">
    <text evidence="2">The sequence shown here is derived from an EMBL/GenBank/DDBJ whole genome shotgun (WGS) entry which is preliminary data.</text>
</comment>
<dbReference type="KEGG" id="crq:GCK72_018367"/>
<reference evidence="2 3" key="1">
    <citation type="submission" date="2019-12" db="EMBL/GenBank/DDBJ databases">
        <title>Chromosome-level assembly of the Caenorhabditis remanei genome.</title>
        <authorList>
            <person name="Teterina A.A."/>
            <person name="Willis J.H."/>
            <person name="Phillips P.C."/>
        </authorList>
    </citation>
    <scope>NUCLEOTIDE SEQUENCE [LARGE SCALE GENOMIC DNA]</scope>
    <source>
        <strain evidence="2 3">PX506</strain>
        <tissue evidence="2">Whole organism</tissue>
    </source>
</reference>
<protein>
    <recommendedName>
        <fullName evidence="4">Saposin B-type domain-containing protein</fullName>
    </recommendedName>
</protein>
<evidence type="ECO:0008006" key="4">
    <source>
        <dbReference type="Google" id="ProtNLM"/>
    </source>
</evidence>
<dbReference type="PANTHER" id="PTHR36950:SF3">
    <property type="entry name" value="SAPOSIN B-TYPE DOMAIN-CONTAINING PROTEIN"/>
    <property type="match status" value="1"/>
</dbReference>